<sequence length="402" mass="44100">MALPPIAILGAGPSGLTLARLLCLSSIPYTIFEREETAHARDYQGGTLDLHHATGQAALKEAGLFDRFKDLSRWDATTMIANKEGRVLVSLAPEGDEDARPEIDRKELRRLLLDSIPAESVRWASRVKEVTKELDRTMSVHLENGKVEAGFRLVVGADGACSKARSLVTSATLKYSGMHYLTSSIPTTSPHYRNVKALIGNGNYLALGSGKGIVAQRMGDGSYTANACLHLPEHWKTETNYMANPSKLRTWLLHDCFADWAKVNTDLIKHSEAGFRTWILYGLSEEDVHWEHVPGVTLVGDAAHVTPPSGEGVNAAMYDSLSLARLIIQHGIDNLDLAVTEYEKALFPRAVEHIKAGKMDELLFGDDAPYVWLRTVGIDVDGQEKRSGGEKVKMSEIELLGS</sequence>
<evidence type="ECO:0000313" key="1">
    <source>
        <dbReference type="EMBL" id="KAK3682018.1"/>
    </source>
</evidence>
<reference evidence="1" key="1">
    <citation type="submission" date="2023-07" db="EMBL/GenBank/DDBJ databases">
        <title>Black Yeasts Isolated from many extreme environments.</title>
        <authorList>
            <person name="Coleine C."/>
            <person name="Stajich J.E."/>
            <person name="Selbmann L."/>
        </authorList>
    </citation>
    <scope>NUCLEOTIDE SEQUENCE</scope>
    <source>
        <strain evidence="1">CCFEE 5714</strain>
    </source>
</reference>
<evidence type="ECO:0000313" key="2">
    <source>
        <dbReference type="Proteomes" id="UP001281147"/>
    </source>
</evidence>
<dbReference type="EMBL" id="JAUTXU010000378">
    <property type="protein sequence ID" value="KAK3682018.1"/>
    <property type="molecule type" value="Genomic_DNA"/>
</dbReference>
<name>A0ACC3MAU4_9PEZI</name>
<gene>
    <name evidence="1" type="ORF">LTR37_020664</name>
</gene>
<organism evidence="1 2">
    <name type="scientific">Vermiconidia calcicola</name>
    <dbReference type="NCBI Taxonomy" id="1690605"/>
    <lineage>
        <taxon>Eukaryota</taxon>
        <taxon>Fungi</taxon>
        <taxon>Dikarya</taxon>
        <taxon>Ascomycota</taxon>
        <taxon>Pezizomycotina</taxon>
        <taxon>Dothideomycetes</taxon>
        <taxon>Dothideomycetidae</taxon>
        <taxon>Mycosphaerellales</taxon>
        <taxon>Extremaceae</taxon>
        <taxon>Vermiconidia</taxon>
    </lineage>
</organism>
<comment type="caution">
    <text evidence="1">The sequence shown here is derived from an EMBL/GenBank/DDBJ whole genome shotgun (WGS) entry which is preliminary data.</text>
</comment>
<dbReference type="Proteomes" id="UP001281147">
    <property type="component" value="Unassembled WGS sequence"/>
</dbReference>
<accession>A0ACC3MAU4</accession>
<keyword evidence="2" id="KW-1185">Reference proteome</keyword>
<proteinExistence type="predicted"/>
<protein>
    <submittedName>
        <fullName evidence="1">Uncharacterized protein</fullName>
    </submittedName>
</protein>